<keyword evidence="4" id="KW-0812">Transmembrane</keyword>
<dbReference type="Pfam" id="PF13414">
    <property type="entry name" value="TPR_11"/>
    <property type="match status" value="1"/>
</dbReference>
<dbReference type="PANTHER" id="PTHR44858:SF1">
    <property type="entry name" value="UDP-N-ACETYLGLUCOSAMINE--PEPTIDE N-ACETYLGLUCOSAMINYLTRANSFERASE SPINDLY-RELATED"/>
    <property type="match status" value="1"/>
</dbReference>
<dbReference type="InterPro" id="IPR009003">
    <property type="entry name" value="Peptidase_S1_PA"/>
</dbReference>
<keyword evidence="1" id="KW-0677">Repeat</keyword>
<dbReference type="SUPFAM" id="SSF50494">
    <property type="entry name" value="Trypsin-like serine proteases"/>
    <property type="match status" value="1"/>
</dbReference>
<dbReference type="RefSeq" id="WP_021833448.1">
    <property type="nucleotide sequence ID" value="NZ_CAQL01000786.1"/>
</dbReference>
<feature type="repeat" description="TPR" evidence="3">
    <location>
        <begin position="381"/>
        <end position="414"/>
    </location>
</feature>
<name>T2IWU8_CROWT</name>
<dbReference type="SMART" id="SM00028">
    <property type="entry name" value="TPR"/>
    <property type="match status" value="5"/>
</dbReference>
<feature type="repeat" description="TPR" evidence="3">
    <location>
        <begin position="415"/>
        <end position="448"/>
    </location>
</feature>
<sequence>MKINLSLFKISSSIISLLVMVDIFTFTLVSNAVENKKVTADCRTIPDVADNSTVKISPVDDEPSSGVIISKKGNIYTVLTVAHGVKSQDILDYNPLKIQSRYDEYNVIAGQLLDEGVKSLDLAIIRFESSKNYIPIIFGSSQQTQKWDKVTILGYPITSTNRTGQPQIYPLETTLIEINANRGKGYDMSYAGNGWEGMSGGAIINDCGRLLGIHGRGDSLGTIKNEESNEEMSLRGPFAAGIPIDYFVNLLPLPNLKISEIAINIKPNFNSLVSEDVQKSFIDLGLSELESNNLGSAISYFTQAIQKDSKNHLAYSYRGLSYSLIGDKQQAIKDYSRAIELNSNLSNARYNRGLILSRDLKQYDEALRDFEELIKRNPRDADALFERGNIYFQKGNKQQALNDYTTAIRLNKQLGDAFYNRGIIYHQKKKNEQALEDLRRARDIFASQENLKKFGRANDAIMDIQGGVKK</sequence>
<feature type="repeat" description="TPR" evidence="3">
    <location>
        <begin position="278"/>
        <end position="311"/>
    </location>
</feature>
<dbReference type="Pfam" id="PF00515">
    <property type="entry name" value="TPR_1"/>
    <property type="match status" value="1"/>
</dbReference>
<dbReference type="SUPFAM" id="SSF48452">
    <property type="entry name" value="TPR-like"/>
    <property type="match status" value="1"/>
</dbReference>
<dbReference type="InterPro" id="IPR011990">
    <property type="entry name" value="TPR-like_helical_dom_sf"/>
</dbReference>
<gene>
    <name evidence="5" type="ORF">CWATWH0005_5093</name>
</gene>
<proteinExistence type="predicted"/>
<feature type="repeat" description="TPR" evidence="3">
    <location>
        <begin position="312"/>
        <end position="345"/>
    </location>
</feature>
<dbReference type="AlphaFoldDB" id="T2IWU8"/>
<dbReference type="PROSITE" id="PS50005">
    <property type="entry name" value="TPR"/>
    <property type="match status" value="4"/>
</dbReference>
<evidence type="ECO:0000256" key="2">
    <source>
        <dbReference type="ARBA" id="ARBA00022803"/>
    </source>
</evidence>
<evidence type="ECO:0000256" key="3">
    <source>
        <dbReference type="PROSITE-ProRule" id="PRU00339"/>
    </source>
</evidence>
<dbReference type="InterPro" id="IPR043504">
    <property type="entry name" value="Peptidase_S1_PA_chymotrypsin"/>
</dbReference>
<reference evidence="5 6" key="2">
    <citation type="submission" date="2013-09" db="EMBL/GenBank/DDBJ databases">
        <title>Whole genome comparison of six Crocosphaera watsonii strains with differing phenotypes.</title>
        <authorList>
            <person name="Bench S.R."/>
            <person name="Heller P."/>
            <person name="Frank I."/>
            <person name="Arciniega M."/>
            <person name="Shilova I.N."/>
            <person name="Zehr J.P."/>
        </authorList>
    </citation>
    <scope>NUCLEOTIDE SEQUENCE [LARGE SCALE GENOMIC DNA]</scope>
    <source>
        <strain evidence="5 6">WH 0005</strain>
    </source>
</reference>
<evidence type="ECO:0000313" key="6">
    <source>
        <dbReference type="Proteomes" id="UP000017981"/>
    </source>
</evidence>
<dbReference type="Pfam" id="PF13365">
    <property type="entry name" value="Trypsin_2"/>
    <property type="match status" value="1"/>
</dbReference>
<evidence type="ECO:0000256" key="1">
    <source>
        <dbReference type="ARBA" id="ARBA00022737"/>
    </source>
</evidence>
<dbReference type="GeneID" id="88764377"/>
<dbReference type="InterPro" id="IPR050498">
    <property type="entry name" value="Ycf3"/>
</dbReference>
<dbReference type="InterPro" id="IPR019734">
    <property type="entry name" value="TPR_rpt"/>
</dbReference>
<dbReference type="Pfam" id="PF13181">
    <property type="entry name" value="TPR_8"/>
    <property type="match status" value="1"/>
</dbReference>
<keyword evidence="4" id="KW-1133">Transmembrane helix</keyword>
<keyword evidence="2 3" id="KW-0802">TPR repeat</keyword>
<evidence type="ECO:0000256" key="4">
    <source>
        <dbReference type="SAM" id="Phobius"/>
    </source>
</evidence>
<dbReference type="Gene3D" id="2.40.10.10">
    <property type="entry name" value="Trypsin-like serine proteases"/>
    <property type="match status" value="2"/>
</dbReference>
<evidence type="ECO:0000313" key="5">
    <source>
        <dbReference type="EMBL" id="CCQ57287.1"/>
    </source>
</evidence>
<protein>
    <submittedName>
        <fullName evidence="5">Uncharacterized protein</fullName>
    </submittedName>
</protein>
<comment type="caution">
    <text evidence="5">The sequence shown here is derived from an EMBL/GenBank/DDBJ whole genome shotgun (WGS) entry which is preliminary data.</text>
</comment>
<reference evidence="5 6" key="1">
    <citation type="submission" date="2013-01" db="EMBL/GenBank/DDBJ databases">
        <authorList>
            <person name="Bench S."/>
        </authorList>
    </citation>
    <scope>NUCLEOTIDE SEQUENCE [LARGE SCALE GENOMIC DNA]</scope>
    <source>
        <strain evidence="5 6">WH 0005</strain>
    </source>
</reference>
<dbReference type="Proteomes" id="UP000017981">
    <property type="component" value="Unassembled WGS sequence"/>
</dbReference>
<feature type="transmembrane region" description="Helical" evidence="4">
    <location>
        <begin position="7"/>
        <end position="29"/>
    </location>
</feature>
<keyword evidence="4" id="KW-0472">Membrane</keyword>
<dbReference type="EMBL" id="CAQL01000786">
    <property type="protein sequence ID" value="CCQ57287.1"/>
    <property type="molecule type" value="Genomic_DNA"/>
</dbReference>
<organism evidence="5 6">
    <name type="scientific">Crocosphaera watsonii WH 0005</name>
    <dbReference type="NCBI Taxonomy" id="423472"/>
    <lineage>
        <taxon>Bacteria</taxon>
        <taxon>Bacillati</taxon>
        <taxon>Cyanobacteriota</taxon>
        <taxon>Cyanophyceae</taxon>
        <taxon>Oscillatoriophycideae</taxon>
        <taxon>Chroococcales</taxon>
        <taxon>Aphanothecaceae</taxon>
        <taxon>Crocosphaera</taxon>
    </lineage>
</organism>
<accession>T2IWU8</accession>
<dbReference type="Gene3D" id="1.25.40.10">
    <property type="entry name" value="Tetratricopeptide repeat domain"/>
    <property type="match status" value="2"/>
</dbReference>
<dbReference type="PANTHER" id="PTHR44858">
    <property type="entry name" value="TETRATRICOPEPTIDE REPEAT PROTEIN 6"/>
    <property type="match status" value="1"/>
</dbReference>